<dbReference type="InterPro" id="IPR046396">
    <property type="entry name" value="Transporter_DabB"/>
</dbReference>
<dbReference type="PRINTS" id="PR01434">
    <property type="entry name" value="NADHDHGNASE5"/>
</dbReference>
<feature type="transmembrane region" description="Helical" evidence="7">
    <location>
        <begin position="393"/>
        <end position="409"/>
    </location>
</feature>
<dbReference type="GO" id="GO:0015990">
    <property type="term" value="P:electron transport coupled proton transport"/>
    <property type="evidence" value="ECO:0007669"/>
    <property type="project" value="TreeGrafter"/>
</dbReference>
<comment type="subcellular location">
    <subcellularLocation>
        <location evidence="7">Cell membrane</location>
        <topology evidence="7">Multi-pass membrane protein</topology>
    </subcellularLocation>
    <subcellularLocation>
        <location evidence="1">Endomembrane system</location>
        <topology evidence="1">Multi-pass membrane protein</topology>
    </subcellularLocation>
    <subcellularLocation>
        <location evidence="8">Membrane</location>
        <topology evidence="8">Multi-pass membrane protein</topology>
    </subcellularLocation>
</comment>
<dbReference type="GO" id="GO:0008137">
    <property type="term" value="F:NADH dehydrogenase (ubiquinone) activity"/>
    <property type="evidence" value="ECO:0007669"/>
    <property type="project" value="InterPro"/>
</dbReference>
<feature type="transmembrane region" description="Helical" evidence="7">
    <location>
        <begin position="366"/>
        <end position="387"/>
    </location>
</feature>
<dbReference type="HAMAP" id="MF_00862">
    <property type="entry name" value="DabB"/>
    <property type="match status" value="1"/>
</dbReference>
<evidence type="ECO:0000259" key="9">
    <source>
        <dbReference type="Pfam" id="PF00361"/>
    </source>
</evidence>
<organism evidence="11">
    <name type="scientific">Rhodanobacter sp. FW102-FHT14D07</name>
    <dbReference type="NCBI Taxonomy" id="3351462"/>
    <lineage>
        <taxon>Bacteria</taxon>
        <taxon>Pseudomonadati</taxon>
        <taxon>Pseudomonadota</taxon>
        <taxon>Gammaproteobacteria</taxon>
        <taxon>Lysobacterales</taxon>
        <taxon>Rhodanobacteraceae</taxon>
        <taxon>Rhodanobacter</taxon>
    </lineage>
</organism>
<dbReference type="PANTHER" id="PTHR42829:SF1">
    <property type="entry name" value="INORGANIC CARBON TRANSPORTER SUBUNIT DABB-RELATED"/>
    <property type="match status" value="1"/>
</dbReference>
<proteinExistence type="inferred from homology"/>
<evidence type="ECO:0000313" key="11">
    <source>
        <dbReference type="EMBL" id="XIA17266.1"/>
    </source>
</evidence>
<evidence type="ECO:0000256" key="8">
    <source>
        <dbReference type="RuleBase" id="RU000320"/>
    </source>
</evidence>
<feature type="domain" description="NADH-Ubiquinone oxidoreductase (complex I) chain 5 N-terminal" evidence="10">
    <location>
        <begin position="72"/>
        <end position="114"/>
    </location>
</feature>
<evidence type="ECO:0000256" key="2">
    <source>
        <dbReference type="ARBA" id="ARBA00022448"/>
    </source>
</evidence>
<dbReference type="GO" id="GO:0005886">
    <property type="term" value="C:plasma membrane"/>
    <property type="evidence" value="ECO:0007669"/>
    <property type="project" value="UniProtKB-SubCell"/>
</dbReference>
<name>A0AB74UKT7_9GAMM</name>
<dbReference type="Pfam" id="PF00662">
    <property type="entry name" value="Proton_antipo_N"/>
    <property type="match status" value="1"/>
</dbReference>
<keyword evidence="6 7" id="KW-0472">Membrane</keyword>
<dbReference type="EMBL" id="CP170721">
    <property type="protein sequence ID" value="XIA17266.1"/>
    <property type="molecule type" value="Genomic_DNA"/>
</dbReference>
<keyword evidence="2 7" id="KW-0813">Transport</keyword>
<gene>
    <name evidence="7" type="primary">dabB</name>
    <name evidence="11" type="ORF">ACFYG5_11880</name>
</gene>
<evidence type="ECO:0000256" key="5">
    <source>
        <dbReference type="ARBA" id="ARBA00022989"/>
    </source>
</evidence>
<evidence type="ECO:0000256" key="4">
    <source>
        <dbReference type="ARBA" id="ARBA00022692"/>
    </source>
</evidence>
<sequence>MLPALATLFLLAPASLLLATLFPSRPGPRRPHAMLLASRLATWFCLVLAVLACLLTAWEGPATSGLLGANGIGLSVRLDAISCTMFLLVAFVGVIVVQYSRNYMDGEPRQGAFMAGLCRTLAAVTLLVFAGNLVQLVVAWVAMSLSLHRLLVFYPERRPARIAARKKFLAARLGDACMLGAAALLVTTFGTTDLATVLARAQAIAAEAAPPALSLAALLLGVAALMKSAQFPTHGWLPEVMDTPTPVSALLHAGIINAGGFLLIRFADVMVLSMPTLHGVAIVGGFTALFGGVVMLTQTSVKGSLAFSTVAQMGFMTLQCGLGAFAIALLHLVAHSLYKAHAFLSAGGVVETETLPRFARPRLRPVLLSLLLATAIYVLFAWVFGTFVRAEPAVLTLGAILVMGVSMLLASSLQGATTSRLVVQTLLGAAGTTLAYFILETAFTRLTAGSLPAIPRPSGTGLLIMGLAIASFTAVTVLQSLVVLWNQRPLWRAARVHLANGLYVNAIFNRLVGALRREDARHHARTIA</sequence>
<feature type="transmembrane region" description="Helical" evidence="7">
    <location>
        <begin position="276"/>
        <end position="296"/>
    </location>
</feature>
<feature type="transmembrane region" description="Helical" evidence="7">
    <location>
        <begin position="246"/>
        <end position="264"/>
    </location>
</feature>
<evidence type="ECO:0000259" key="10">
    <source>
        <dbReference type="Pfam" id="PF00662"/>
    </source>
</evidence>
<dbReference type="RefSeq" id="WP_395116874.1">
    <property type="nucleotide sequence ID" value="NZ_CP170721.1"/>
</dbReference>
<feature type="transmembrane region" description="Helical" evidence="7">
    <location>
        <begin position="421"/>
        <end position="439"/>
    </location>
</feature>
<dbReference type="InterPro" id="IPR001750">
    <property type="entry name" value="ND/Mrp_TM"/>
</dbReference>
<dbReference type="GO" id="GO:0042773">
    <property type="term" value="P:ATP synthesis coupled electron transport"/>
    <property type="evidence" value="ECO:0007669"/>
    <property type="project" value="InterPro"/>
</dbReference>
<dbReference type="AlphaFoldDB" id="A0AB74UKT7"/>
<dbReference type="InterPro" id="IPR001516">
    <property type="entry name" value="Proton_antipo_N"/>
</dbReference>
<feature type="transmembrane region" description="Helical" evidence="7">
    <location>
        <begin position="78"/>
        <end position="99"/>
    </location>
</feature>
<protein>
    <recommendedName>
        <fullName evidence="7">Probable inorganic carbon transporter subunit DabB</fullName>
    </recommendedName>
</protein>
<dbReference type="PANTHER" id="PTHR42829">
    <property type="entry name" value="NADH-UBIQUINONE OXIDOREDUCTASE CHAIN 5"/>
    <property type="match status" value="1"/>
</dbReference>
<comment type="function">
    <text evidence="7">Part of an energy-coupled inorganic carbon pump.</text>
</comment>
<accession>A0AB74UKT7</accession>
<comment type="similarity">
    <text evidence="7">Belongs to the inorganic carbon transporter (TC 9.A.2) DabB family.</text>
</comment>
<feature type="transmembrane region" description="Helical" evidence="7">
    <location>
        <begin position="208"/>
        <end position="226"/>
    </location>
</feature>
<dbReference type="Pfam" id="PF00361">
    <property type="entry name" value="Proton_antipo_M"/>
    <property type="match status" value="1"/>
</dbReference>
<dbReference type="GO" id="GO:0003954">
    <property type="term" value="F:NADH dehydrogenase activity"/>
    <property type="evidence" value="ECO:0007669"/>
    <property type="project" value="TreeGrafter"/>
</dbReference>
<dbReference type="GO" id="GO:0012505">
    <property type="term" value="C:endomembrane system"/>
    <property type="evidence" value="ECO:0007669"/>
    <property type="project" value="UniProtKB-SubCell"/>
</dbReference>
<feature type="domain" description="NADH:quinone oxidoreductase/Mrp antiporter transmembrane" evidence="9">
    <location>
        <begin position="130"/>
        <end position="352"/>
    </location>
</feature>
<comment type="subunit">
    <text evidence="7">Forms a complex with DabA.</text>
</comment>
<keyword evidence="5 7" id="KW-1133">Transmembrane helix</keyword>
<reference evidence="11" key="1">
    <citation type="submission" date="2024-10" db="EMBL/GenBank/DDBJ databases">
        <authorList>
            <person name="Lesea H.P."/>
            <person name="Kuehl J.V."/>
            <person name="Chandonia J.-M."/>
        </authorList>
    </citation>
    <scope>NUCLEOTIDE SEQUENCE</scope>
    <source>
        <strain evidence="11">FW102-FHT14D07</strain>
    </source>
</reference>
<evidence type="ECO:0000256" key="1">
    <source>
        <dbReference type="ARBA" id="ARBA00004127"/>
    </source>
</evidence>
<evidence type="ECO:0000256" key="7">
    <source>
        <dbReference type="HAMAP-Rule" id="MF_00862"/>
    </source>
</evidence>
<dbReference type="InterPro" id="IPR003945">
    <property type="entry name" value="NU5C-like"/>
</dbReference>
<evidence type="ECO:0000256" key="3">
    <source>
        <dbReference type="ARBA" id="ARBA00022475"/>
    </source>
</evidence>
<feature type="transmembrane region" description="Helical" evidence="7">
    <location>
        <begin position="316"/>
        <end position="334"/>
    </location>
</feature>
<feature type="transmembrane region" description="Helical" evidence="7">
    <location>
        <begin position="459"/>
        <end position="485"/>
    </location>
</feature>
<keyword evidence="4 7" id="KW-0812">Transmembrane</keyword>
<keyword evidence="3 7" id="KW-1003">Cell membrane</keyword>
<feature type="transmembrane region" description="Helical" evidence="7">
    <location>
        <begin position="6"/>
        <end position="24"/>
    </location>
</feature>
<feature type="transmembrane region" description="Helical" evidence="7">
    <location>
        <begin position="36"/>
        <end position="58"/>
    </location>
</feature>
<evidence type="ECO:0000256" key="6">
    <source>
        <dbReference type="ARBA" id="ARBA00023136"/>
    </source>
</evidence>